<feature type="compositionally biased region" description="Basic and acidic residues" evidence="7">
    <location>
        <begin position="428"/>
        <end position="437"/>
    </location>
</feature>
<reference evidence="9" key="1">
    <citation type="submission" date="2022-07" db="EMBL/GenBank/DDBJ databases">
        <title>Phylogenomic reconstructions and comparative analyses of Kickxellomycotina fungi.</title>
        <authorList>
            <person name="Reynolds N.K."/>
            <person name="Stajich J.E."/>
            <person name="Barry K."/>
            <person name="Grigoriev I.V."/>
            <person name="Crous P."/>
            <person name="Smith M.E."/>
        </authorList>
    </citation>
    <scope>NUCLEOTIDE SEQUENCE</scope>
    <source>
        <strain evidence="9">NBRC 100468</strain>
    </source>
</reference>
<feature type="compositionally biased region" description="Polar residues" evidence="7">
    <location>
        <begin position="1531"/>
        <end position="1555"/>
    </location>
</feature>
<feature type="compositionally biased region" description="Low complexity" evidence="7">
    <location>
        <begin position="234"/>
        <end position="243"/>
    </location>
</feature>
<sequence>MGKYGSIVVLKSSGADSKVFQMDRRECLFGRKDFCDIRIQVPQVSNEHCRIYITKNNRAYLSNLSINGTKVNDEDIAIGATRQLNHKDVLTVGTRRFRFEYPNSFISSLSSKQAERPLSYDSSINKSVSTATAATVADTKFRFDTILDDNNSSNQLSNNKYSFGATTTTTTTTTTTRPLSLGNSSNNIDDNNIAQSLMMVSPPKDLINDWRLSMEKRGEQANVNKEKPENLADSLTSSSTSKVDSTENDNENSNSNSNPDNSDYTKRIIPSLAITSKNRRLSVKNKQKQHKLLTGGAGGDYDDDDIFMSPQTSSAKNASDTPTNSFMKLLKERIGMTPKSENSAKKRSLKSGNDKSKIREEVDSIMKSILSMAKTPESTSPTSKEPNEKSESGTATNSMADNSDAAATSEDIVNEDNHVAGQQSAEIQHSEAPKGVDVETATSIGTPKYSTETYDPDNNIHLGTDKDDGDIDPPPQTPKGQIVNVGQTPSNSTALKSIGDNRGNVSGQQDEQKRLSPIEYFAKLRNSSAMPRSTSQINRNATPISAGAIGNQSSMVSPLSSFKTHTNGGGGSGGSLRTASPATTLKRTLSSDFKWTSSSSSATEPPRKRPMMSLHEFASMASIKANNNSQRIQQYDKHDRQTLMLHGTPGIRTRRSVVTPSKFISDNENGRSNKDDTLESISNQMKNDQLDFSGSETEEDNDDSDVVVDEDTNEERSIGSDTSSSFDHQTSSQSQDGDNNEEEGANDATNYERKTTSSSPAGQMVRRRSSSGSRSSRRSSMRRPRMLPAFDDTNANNGEEPTAPEFQSPTTGRKVRFGPPLSPELFDHTQPPLTPVKRGTPVHIGRQSSILRTSILRSSSIIINNSKPFGSSLATTSFIPGSPLNEFEQSSPTVTPKSSLSAIPTPLVVNDDDLTTAFGDIPADNTNNDGDNVNGSLQLPFRIIKTPRKLTRSSSTSSSLTPIISAKKQFAGNNNNAGTGLMSEPVNRNQRKALSQITSTPSATSNSDRISQQHKYPSTVGTTASKISSFSEYLKSGQSSLKTPNKNLTEKLLSLVNNSNKSLPSVKISQTPGTAIDNEPDSNESSPQNIFSTLSENQENAIEVRRMLLDQNSAINNIAGLSSPDFSGIKQLLKTPAQKLDPKLTGIREMFKTPTPKDYNESGNGGANKQPNYTGLKEMVKTPKPNSSSSSSNKYANYVGLKDLIKTPRIPKEINMVGIRELVKTPKMSVEADMYGLKEMVKTPKPIPEADMVGLREMVKTPKQAPEADMTGLKDLVKTPKAQPEPQFAGMRDLLKTPQKDPDPRFTGIKEMVKTPKRSTRELDLTGLKELVKTPKTQIRSQLDPDAFRKLLKTPHPPKTINHRGLRDLFMTPGAQPDLKTIEGLNRLFRSPDIVMDRESPTKNSNIDQTIDLPLTSLLDGSSGDQNSDGKSIQSPIPNSQSATKMTGSSTGLDSKDSKPILTPGRLDFAAKVSVPQTSESESSWSWNLRSHHLAKADRHSQNASTDDTDIGKQSVPTAERDNHLGKRRQTMQIVSTNKPNNGTPTPKLRSSGSYSRAELDYTFGPSQTTANGEQQKQKQQQEAEQSSDVDESVSPAKIPSIDNGNEKSQEHPCLSSVIGLADAMAGDGSNDDSKSNKADDDENDMEDTSKEMGYTEFTVLLKADDGEEDISLQAPENGNDVKTTTIVEDSPTRLERKAKFASRRHRRRSASDLLLEEQEQLQARIIKKPVSVLNRARRMTLAHPAGAEGLLANTKNKSLSDTCDHGHSDHKHVPGLQALQMTKSLSGELSAPTAASDGNSTKSKDTEEISSKEPQAKDANPITYPPPQYSSLSLGISNSRRRTDFGASSSSSVYDSSVLDSIGRRRRVSERASGGGRKSGHFYSSSQSSIDENDSQFEQVPLHTPPNPDEKQDSGHEQSSEASHSTKPQSYSSLYPPKPVPVDKDWEQVASPVTATVTSNGNADADDDKSAAGLQEWVHVEASSSGDLHTNGDKQPKAPETPPPALNRLLDSKEQQMSTDDMEIELGELKQMTSMTPDFSKIKSTATTPTSSLGKRKFVEAQDGDEESASDDDDSLSIIARRLAGNKAKKEDTKPYAAASEDPKEEDTQPVKRRRGRPPKAKKQKKQDSDNNAGGNDAKDHSDNKSKADIEDKKAQSSQHTKEDEEEIEDKSATEPRRRRGRPRKNNSVSSIATRTRSQSVSDAESATAGIAGRSSRTSHDSSQNTTDEMLATTIPESVPVAPKRRPGRPRKNSVVKEQSTSSTENTGQVDPSSHISTEAYLQSLPPLPPSPVPSLTRTKPALTRRRARAIQRATESAEAEEKDQQNNKSADKQVDSDDEKLSIVKARSRASTSKPKKSDSKTKSTDSESQTTTAATRRGRKVTRSASASVASHESEKDEEQETAVTTRRRGRPRKAESQSSTMPAAKDAPPSTPTTAGTSKKRLTKTASKESSDVSKPTETVLSPPKLRNGKKRAAASRDIKSQDNAAVDDDKNEQEPSPAGNATPSKKRKSNAKSTPIVATKKTARKARKTTAVEDDGEEEQKKSIVSPLKTRSGRKKQQQDVDEPQVPSSPKAKTKSKAKASSSSTSTKTKRGRKKQ</sequence>
<dbReference type="InterPro" id="IPR008984">
    <property type="entry name" value="SMAD_FHA_dom_sf"/>
</dbReference>
<feature type="compositionally biased region" description="Basic and acidic residues" evidence="7">
    <location>
        <begin position="352"/>
        <end position="364"/>
    </location>
</feature>
<feature type="domain" description="FHA" evidence="8">
    <location>
        <begin position="27"/>
        <end position="76"/>
    </location>
</feature>
<comment type="subcellular location">
    <subcellularLocation>
        <location evidence="1">Nucleus</location>
    </subcellularLocation>
</comment>
<proteinExistence type="predicted"/>
<feature type="compositionally biased region" description="Polar residues" evidence="7">
    <location>
        <begin position="577"/>
        <end position="588"/>
    </location>
</feature>
<organism evidence="9 10">
    <name type="scientific">Mycoemilia scoparia</name>
    <dbReference type="NCBI Taxonomy" id="417184"/>
    <lineage>
        <taxon>Eukaryota</taxon>
        <taxon>Fungi</taxon>
        <taxon>Fungi incertae sedis</taxon>
        <taxon>Zoopagomycota</taxon>
        <taxon>Kickxellomycotina</taxon>
        <taxon>Kickxellomycetes</taxon>
        <taxon>Kickxellales</taxon>
        <taxon>Kickxellaceae</taxon>
        <taxon>Mycoemilia</taxon>
    </lineage>
</organism>
<dbReference type="InterPro" id="IPR029334">
    <property type="entry name" value="PP1-bd"/>
</dbReference>
<feature type="compositionally biased region" description="Polar residues" evidence="7">
    <location>
        <begin position="1952"/>
        <end position="1963"/>
    </location>
</feature>
<dbReference type="SMART" id="SM00384">
    <property type="entry name" value="AT_hook"/>
    <property type="match status" value="4"/>
</dbReference>
<evidence type="ECO:0000313" key="10">
    <source>
        <dbReference type="Proteomes" id="UP001150538"/>
    </source>
</evidence>
<comment type="caution">
    <text evidence="9">The sequence shown here is derived from an EMBL/GenBank/DDBJ whole genome shotgun (WGS) entry which is preliminary data.</text>
</comment>
<dbReference type="InterPro" id="IPR017956">
    <property type="entry name" value="AT_hook_DNA-bd_motif"/>
</dbReference>
<feature type="compositionally biased region" description="Acidic residues" evidence="7">
    <location>
        <begin position="2063"/>
        <end position="2076"/>
    </location>
</feature>
<feature type="compositionally biased region" description="Basic and acidic residues" evidence="7">
    <location>
        <begin position="2358"/>
        <end position="2368"/>
    </location>
</feature>
<dbReference type="InterPro" id="IPR000253">
    <property type="entry name" value="FHA_dom"/>
</dbReference>
<feature type="region of interest" description="Disordered" evidence="7">
    <location>
        <begin position="1624"/>
        <end position="1654"/>
    </location>
</feature>
<evidence type="ECO:0000256" key="5">
    <source>
        <dbReference type="ARBA" id="ARBA00023242"/>
    </source>
</evidence>
<feature type="region of interest" description="Disordered" evidence="7">
    <location>
        <begin position="691"/>
        <end position="814"/>
    </location>
</feature>
<feature type="compositionally biased region" description="Basic residues" evidence="7">
    <location>
        <begin position="2244"/>
        <end position="2255"/>
    </location>
</feature>
<feature type="region of interest" description="Disordered" evidence="7">
    <location>
        <begin position="219"/>
        <end position="267"/>
    </location>
</feature>
<feature type="compositionally biased region" description="Basic residues" evidence="7">
    <location>
        <begin position="2112"/>
        <end position="2126"/>
    </location>
</feature>
<feature type="compositionally biased region" description="Basic and acidic residues" evidence="7">
    <location>
        <begin position="2138"/>
        <end position="2164"/>
    </location>
</feature>
<dbReference type="Proteomes" id="UP001150538">
    <property type="component" value="Unassembled WGS sequence"/>
</dbReference>
<feature type="compositionally biased region" description="Polar residues" evidence="7">
    <location>
        <begin position="555"/>
        <end position="566"/>
    </location>
</feature>
<evidence type="ECO:0000256" key="2">
    <source>
        <dbReference type="ARBA" id="ARBA00022499"/>
    </source>
</evidence>
<evidence type="ECO:0000259" key="8">
    <source>
        <dbReference type="PROSITE" id="PS50006"/>
    </source>
</evidence>
<feature type="region of interest" description="Disordered" evidence="7">
    <location>
        <begin position="555"/>
        <end position="610"/>
    </location>
</feature>
<dbReference type="GO" id="GO:0007088">
    <property type="term" value="P:regulation of mitotic nuclear division"/>
    <property type="evidence" value="ECO:0007669"/>
    <property type="project" value="TreeGrafter"/>
</dbReference>
<feature type="compositionally biased region" description="Polar residues" evidence="7">
    <location>
        <begin position="656"/>
        <end position="667"/>
    </location>
</feature>
<keyword evidence="6" id="KW-0131">Cell cycle</keyword>
<dbReference type="Pfam" id="PF00498">
    <property type="entry name" value="FHA"/>
    <property type="match status" value="1"/>
</dbReference>
<dbReference type="EMBL" id="JANBPU010000032">
    <property type="protein sequence ID" value="KAJ1919110.1"/>
    <property type="molecule type" value="Genomic_DNA"/>
</dbReference>
<feature type="compositionally biased region" description="Basic residues" evidence="7">
    <location>
        <begin position="279"/>
        <end position="291"/>
    </location>
</feature>
<dbReference type="CDD" id="cd22673">
    <property type="entry name" value="FHA_Ki67"/>
    <property type="match status" value="1"/>
</dbReference>
<feature type="compositionally biased region" description="Low complexity" evidence="7">
    <location>
        <begin position="166"/>
        <end position="176"/>
    </location>
</feature>
<dbReference type="PRINTS" id="PR00929">
    <property type="entry name" value="ATHOOK"/>
</dbReference>
<feature type="region of interest" description="Disordered" evidence="7">
    <location>
        <begin position="335"/>
        <end position="516"/>
    </location>
</feature>
<feature type="region of interest" description="Disordered" evidence="7">
    <location>
        <begin position="1062"/>
        <end position="1089"/>
    </location>
</feature>
<keyword evidence="2" id="KW-1017">Isopeptide bond</keyword>
<feature type="region of interest" description="Disordered" evidence="7">
    <location>
        <begin position="279"/>
        <end position="303"/>
    </location>
</feature>
<feature type="compositionally biased region" description="Basic and acidic residues" evidence="7">
    <location>
        <begin position="668"/>
        <end position="677"/>
    </location>
</feature>
<gene>
    <name evidence="9" type="primary">MKI67</name>
    <name evidence="9" type="ORF">H4219_002159</name>
</gene>
<evidence type="ECO:0000313" key="9">
    <source>
        <dbReference type="EMBL" id="KAJ1919110.1"/>
    </source>
</evidence>
<feature type="compositionally biased region" description="Polar residues" evidence="7">
    <location>
        <begin position="1419"/>
        <end position="1453"/>
    </location>
</feature>
<keyword evidence="4" id="KW-0832">Ubl conjugation</keyword>
<feature type="compositionally biased region" description="Basic and acidic residues" evidence="7">
    <location>
        <begin position="1909"/>
        <end position="1920"/>
    </location>
</feature>
<feature type="compositionally biased region" description="Polar residues" evidence="7">
    <location>
        <begin position="2257"/>
        <end position="2282"/>
    </location>
</feature>
<feature type="compositionally biased region" description="Low complexity" evidence="7">
    <location>
        <begin position="590"/>
        <end position="601"/>
    </location>
</feature>
<feature type="region of interest" description="Disordered" evidence="7">
    <location>
        <begin position="1866"/>
        <end position="2601"/>
    </location>
</feature>
<feature type="compositionally biased region" description="Polar residues" evidence="7">
    <location>
        <begin position="793"/>
        <end position="811"/>
    </location>
</feature>
<keyword evidence="10" id="KW-1185">Reference proteome</keyword>
<keyword evidence="5" id="KW-0539">Nucleus</keyword>
<feature type="compositionally biased region" description="Basic and acidic residues" evidence="7">
    <location>
        <begin position="219"/>
        <end position="230"/>
    </location>
</feature>
<keyword evidence="3" id="KW-0597">Phosphoprotein</keyword>
<feature type="region of interest" description="Disordered" evidence="7">
    <location>
        <begin position="1789"/>
        <end position="1835"/>
    </location>
</feature>
<dbReference type="GO" id="GO:0003677">
    <property type="term" value="F:DNA binding"/>
    <property type="evidence" value="ECO:0007669"/>
    <property type="project" value="InterPro"/>
</dbReference>
<feature type="compositionally biased region" description="Basic residues" evidence="7">
    <location>
        <begin position="765"/>
        <end position="785"/>
    </location>
</feature>
<dbReference type="SUPFAM" id="SSF49879">
    <property type="entry name" value="SMAD/FHA domain"/>
    <property type="match status" value="1"/>
</dbReference>
<feature type="compositionally biased region" description="Low complexity" evidence="7">
    <location>
        <begin position="251"/>
        <end position="262"/>
    </location>
</feature>
<evidence type="ECO:0000256" key="1">
    <source>
        <dbReference type="ARBA" id="ARBA00004123"/>
    </source>
</evidence>
<feature type="compositionally biased region" description="Polar residues" evidence="7">
    <location>
        <begin position="440"/>
        <end position="453"/>
    </location>
</feature>
<dbReference type="GO" id="GO:0005634">
    <property type="term" value="C:nucleus"/>
    <property type="evidence" value="ECO:0007669"/>
    <property type="project" value="UniProtKB-SubCell"/>
</dbReference>
<dbReference type="PANTHER" id="PTHR21603:SF18">
    <property type="entry name" value="ANTIGEN KI-67-LIKE PROTEIN"/>
    <property type="match status" value="1"/>
</dbReference>
<feature type="compositionally biased region" description="Low complexity" evidence="7">
    <location>
        <begin position="720"/>
        <end position="736"/>
    </location>
</feature>
<dbReference type="Gene3D" id="2.60.200.20">
    <property type="match status" value="1"/>
</dbReference>
<feature type="compositionally biased region" description="Polar residues" evidence="7">
    <location>
        <begin position="2032"/>
        <end position="2054"/>
    </location>
</feature>
<feature type="region of interest" description="Disordered" evidence="7">
    <location>
        <begin position="970"/>
        <end position="1022"/>
    </location>
</feature>
<feature type="region of interest" description="Disordered" evidence="7">
    <location>
        <begin position="1496"/>
        <end position="1612"/>
    </location>
</feature>
<feature type="compositionally biased region" description="Acidic residues" evidence="7">
    <location>
        <begin position="696"/>
        <end position="713"/>
    </location>
</feature>
<dbReference type="PROSITE" id="PS50006">
    <property type="entry name" value="FHA_DOMAIN"/>
    <property type="match status" value="1"/>
</dbReference>
<evidence type="ECO:0000256" key="7">
    <source>
        <dbReference type="SAM" id="MobiDB-lite"/>
    </source>
</evidence>
<feature type="compositionally biased region" description="Polar residues" evidence="7">
    <location>
        <begin position="2187"/>
        <end position="2206"/>
    </location>
</feature>
<evidence type="ECO:0000256" key="4">
    <source>
        <dbReference type="ARBA" id="ARBA00022843"/>
    </source>
</evidence>
<evidence type="ECO:0000256" key="6">
    <source>
        <dbReference type="ARBA" id="ARBA00023306"/>
    </source>
</evidence>
<name>A0A9W7ZY29_9FUNG</name>
<evidence type="ECO:0000256" key="3">
    <source>
        <dbReference type="ARBA" id="ARBA00022553"/>
    </source>
</evidence>
<dbReference type="OrthoDB" id="5600595at2759"/>
<feature type="region of interest" description="Disordered" evidence="7">
    <location>
        <begin position="154"/>
        <end position="190"/>
    </location>
</feature>
<feature type="region of interest" description="Disordered" evidence="7">
    <location>
        <begin position="1396"/>
        <end position="1463"/>
    </location>
</feature>
<dbReference type="PANTHER" id="PTHR21603">
    <property type="entry name" value="ANTIGEN KI-67-LIKE PROTEIN"/>
    <property type="match status" value="1"/>
</dbReference>
<protein>
    <submittedName>
        <fullName evidence="9">Antigen identified by monoclonal antibody Ki-67</fullName>
    </submittedName>
</protein>
<dbReference type="SMART" id="SM00240">
    <property type="entry name" value="FHA"/>
    <property type="match status" value="1"/>
</dbReference>
<feature type="compositionally biased region" description="Polar residues" evidence="7">
    <location>
        <begin position="986"/>
        <end position="1022"/>
    </location>
</feature>
<feature type="compositionally biased region" description="Polar residues" evidence="7">
    <location>
        <begin position="484"/>
        <end position="495"/>
    </location>
</feature>
<dbReference type="Pfam" id="PF15276">
    <property type="entry name" value="PP1_bind"/>
    <property type="match status" value="1"/>
</dbReference>
<accession>A0A9W7ZY29</accession>
<feature type="compositionally biased region" description="Basic and acidic residues" evidence="7">
    <location>
        <begin position="1803"/>
        <end position="1817"/>
    </location>
</feature>
<dbReference type="GO" id="GO:0005694">
    <property type="term" value="C:chromosome"/>
    <property type="evidence" value="ECO:0007669"/>
    <property type="project" value="TreeGrafter"/>
</dbReference>
<feature type="compositionally biased region" description="Polar residues" evidence="7">
    <location>
        <begin position="1921"/>
        <end position="1934"/>
    </location>
</feature>
<feature type="compositionally biased region" description="Polar residues" evidence="7">
    <location>
        <begin position="392"/>
        <end position="401"/>
    </location>
</feature>
<feature type="region of interest" description="Disordered" evidence="7">
    <location>
        <begin position="1153"/>
        <end position="1193"/>
    </location>
</feature>
<feature type="region of interest" description="Disordered" evidence="7">
    <location>
        <begin position="644"/>
        <end position="678"/>
    </location>
</feature>
<dbReference type="GO" id="GO:0051983">
    <property type="term" value="P:regulation of chromosome segregation"/>
    <property type="evidence" value="ECO:0007669"/>
    <property type="project" value="TreeGrafter"/>
</dbReference>
<feature type="compositionally biased region" description="Basic and acidic residues" evidence="7">
    <location>
        <begin position="2324"/>
        <end position="2344"/>
    </location>
</feature>